<dbReference type="InterPro" id="IPR042089">
    <property type="entry name" value="Peptidase_M13_dom_2"/>
</dbReference>
<evidence type="ECO:0000259" key="9">
    <source>
        <dbReference type="Pfam" id="PF05649"/>
    </source>
</evidence>
<evidence type="ECO:0000256" key="7">
    <source>
        <dbReference type="ARBA" id="ARBA00023049"/>
    </source>
</evidence>
<gene>
    <name evidence="10" type="ORF">HPB48_007214</name>
</gene>
<dbReference type="Gene3D" id="1.10.1380.10">
    <property type="entry name" value="Neutral endopeptidase , domain2"/>
    <property type="match status" value="1"/>
</dbReference>
<dbReference type="OrthoDB" id="6427543at2759"/>
<dbReference type="AlphaFoldDB" id="A0A9J6GL11"/>
<name>A0A9J6GL11_HAELO</name>
<evidence type="ECO:0000256" key="3">
    <source>
        <dbReference type="ARBA" id="ARBA00022670"/>
    </source>
</evidence>
<dbReference type="PROSITE" id="PS51885">
    <property type="entry name" value="NEPRILYSIN"/>
    <property type="match status" value="1"/>
</dbReference>
<dbReference type="Pfam" id="PF05649">
    <property type="entry name" value="Peptidase_M13_N"/>
    <property type="match status" value="1"/>
</dbReference>
<comment type="similarity">
    <text evidence="2">Belongs to the peptidase M13 family.</text>
</comment>
<dbReference type="GO" id="GO:0016485">
    <property type="term" value="P:protein processing"/>
    <property type="evidence" value="ECO:0007669"/>
    <property type="project" value="TreeGrafter"/>
</dbReference>
<comment type="cofactor">
    <cofactor evidence="1">
        <name>Zn(2+)</name>
        <dbReference type="ChEBI" id="CHEBI:29105"/>
    </cofactor>
</comment>
<dbReference type="InterPro" id="IPR008753">
    <property type="entry name" value="Peptidase_M13_N"/>
</dbReference>
<evidence type="ECO:0000256" key="2">
    <source>
        <dbReference type="ARBA" id="ARBA00007357"/>
    </source>
</evidence>
<dbReference type="EMBL" id="JABSTR010000007">
    <property type="protein sequence ID" value="KAH9375128.1"/>
    <property type="molecule type" value="Genomic_DNA"/>
</dbReference>
<evidence type="ECO:0000256" key="5">
    <source>
        <dbReference type="ARBA" id="ARBA00022801"/>
    </source>
</evidence>
<keyword evidence="3" id="KW-0645">Protease</keyword>
<accession>A0A9J6GL11</accession>
<dbReference type="InterPro" id="IPR000718">
    <property type="entry name" value="Peptidase_M13"/>
</dbReference>
<dbReference type="GO" id="GO:0046872">
    <property type="term" value="F:metal ion binding"/>
    <property type="evidence" value="ECO:0007669"/>
    <property type="project" value="UniProtKB-KW"/>
</dbReference>
<dbReference type="Gene3D" id="3.40.390.10">
    <property type="entry name" value="Collagenase (Catalytic Domain)"/>
    <property type="match status" value="2"/>
</dbReference>
<feature type="domain" description="Peptidase M13 C-terminal" evidence="8">
    <location>
        <begin position="671"/>
        <end position="813"/>
    </location>
</feature>
<dbReference type="VEuPathDB" id="VectorBase:HLOH_050589"/>
<protein>
    <submittedName>
        <fullName evidence="10">Uncharacterized protein</fullName>
    </submittedName>
</protein>
<organism evidence="10 11">
    <name type="scientific">Haemaphysalis longicornis</name>
    <name type="common">Bush tick</name>
    <dbReference type="NCBI Taxonomy" id="44386"/>
    <lineage>
        <taxon>Eukaryota</taxon>
        <taxon>Metazoa</taxon>
        <taxon>Ecdysozoa</taxon>
        <taxon>Arthropoda</taxon>
        <taxon>Chelicerata</taxon>
        <taxon>Arachnida</taxon>
        <taxon>Acari</taxon>
        <taxon>Parasitiformes</taxon>
        <taxon>Ixodida</taxon>
        <taxon>Ixodoidea</taxon>
        <taxon>Ixodidae</taxon>
        <taxon>Haemaphysalinae</taxon>
        <taxon>Haemaphysalis</taxon>
    </lineage>
</organism>
<dbReference type="Proteomes" id="UP000821853">
    <property type="component" value="Chromosome 5"/>
</dbReference>
<keyword evidence="6" id="KW-0862">Zinc</keyword>
<evidence type="ECO:0000313" key="10">
    <source>
        <dbReference type="EMBL" id="KAH9375128.1"/>
    </source>
</evidence>
<keyword evidence="7" id="KW-0482">Metalloprotease</keyword>
<keyword evidence="4" id="KW-0479">Metal-binding</keyword>
<evidence type="ECO:0000256" key="4">
    <source>
        <dbReference type="ARBA" id="ARBA00022723"/>
    </source>
</evidence>
<dbReference type="GO" id="GO:0004222">
    <property type="term" value="F:metalloendopeptidase activity"/>
    <property type="evidence" value="ECO:0007669"/>
    <property type="project" value="InterPro"/>
</dbReference>
<evidence type="ECO:0000259" key="8">
    <source>
        <dbReference type="Pfam" id="PF01431"/>
    </source>
</evidence>
<dbReference type="GO" id="GO:0005886">
    <property type="term" value="C:plasma membrane"/>
    <property type="evidence" value="ECO:0007669"/>
    <property type="project" value="TreeGrafter"/>
</dbReference>
<dbReference type="PANTHER" id="PTHR11733:SF241">
    <property type="entry name" value="GH26575P-RELATED"/>
    <property type="match status" value="1"/>
</dbReference>
<evidence type="ECO:0000313" key="11">
    <source>
        <dbReference type="Proteomes" id="UP000821853"/>
    </source>
</evidence>
<dbReference type="PANTHER" id="PTHR11733">
    <property type="entry name" value="ZINC METALLOPROTEASE FAMILY M13 NEPRILYSIN-RELATED"/>
    <property type="match status" value="1"/>
</dbReference>
<keyword evidence="11" id="KW-1185">Reference proteome</keyword>
<sequence>MFAVLSGVSEKAPVDATAPMPVHPVSTLFQPPSCSENSPEGAFQSNESVSRSLDSASLSVSTFTSVETRPQSPVGVQPYKPRLLPCLAIGGVGMLMVISVVAVTTYELHEGGAIIAFFGRSVTLLRSRNGSSLNDVSSGVNSSHLMRHEINMDVAETDCKTDLCDWTQSYLRGRLNSSVSPCDDFYGHVCSAKWVERGLDVQSRSYRERTSGMMMLDVEKFFGDYLRENQERYHKLPGVFLHQAITLMSKCRSEEKDDNNLTSMRSLLEDYNLGSWPYRRAPRGVSIVHLVGVSGPRPRTFENDREYTVHIDAPSLTLKRYNLAYLDDSPENFTAKVALVLSLFGSERNVTGQAEGLALLEEKLHSITAATRPTEFPNRLKRVEDLNAKGKWDWKVYLNVLFQDIEPVENDKPVAIVNPEYVSKMTSILNETDTLTLLNYLGYRLVVHVSPLLAKAGSPLLRLSHDNYLEFVPERLQACLHMVERMYKHGMRFFGRMTFSKNNSTLLLKHYDYSMSRLEVQIKNSMADRLLSSSSWLGRSAIGIGVDKLQSMRFVFLGSTTDINTVANYYNFNSQPLDPSRLVESYRDLQAATMSAYWESKPPKDDLDARYDHSALAPGYEYYTGRNVLFIPHSNIAFLNDLTKSIEPIFFPLILTDVLRGMFESVDRRGSEEKTNFSKLELCFQDQYHAEMSKLIGNESEARIRLEENVADNAILGPLYDMYIKNIAPRSGDERLKVTVDERQLDMEQLFFVLYAVGLCDNPNRDSWIRKLRFGEIPGKLRVNIPLKNFPKFSKAFHCPTGTPMNPTQKCTVW</sequence>
<comment type="caution">
    <text evidence="10">The sequence shown here is derived from an EMBL/GenBank/DDBJ whole genome shotgun (WGS) entry which is preliminary data.</text>
</comment>
<dbReference type="InterPro" id="IPR024079">
    <property type="entry name" value="MetalloPept_cat_dom_sf"/>
</dbReference>
<dbReference type="SUPFAM" id="SSF55486">
    <property type="entry name" value="Metalloproteases ('zincins'), catalytic domain"/>
    <property type="match status" value="1"/>
</dbReference>
<evidence type="ECO:0000256" key="6">
    <source>
        <dbReference type="ARBA" id="ARBA00022833"/>
    </source>
</evidence>
<dbReference type="InterPro" id="IPR018497">
    <property type="entry name" value="Peptidase_M13_C"/>
</dbReference>
<feature type="domain" description="Peptidase M13 N-terminal" evidence="9">
    <location>
        <begin position="181"/>
        <end position="553"/>
    </location>
</feature>
<keyword evidence="5" id="KW-0378">Hydrolase</keyword>
<proteinExistence type="inferred from homology"/>
<dbReference type="Pfam" id="PF01431">
    <property type="entry name" value="Peptidase_M13"/>
    <property type="match status" value="1"/>
</dbReference>
<evidence type="ECO:0000256" key="1">
    <source>
        <dbReference type="ARBA" id="ARBA00001947"/>
    </source>
</evidence>
<reference evidence="10 11" key="1">
    <citation type="journal article" date="2020" name="Cell">
        <title>Large-Scale Comparative Analyses of Tick Genomes Elucidate Their Genetic Diversity and Vector Capacities.</title>
        <authorList>
            <consortium name="Tick Genome and Microbiome Consortium (TIGMIC)"/>
            <person name="Jia N."/>
            <person name="Wang J."/>
            <person name="Shi W."/>
            <person name="Du L."/>
            <person name="Sun Y."/>
            <person name="Zhan W."/>
            <person name="Jiang J.F."/>
            <person name="Wang Q."/>
            <person name="Zhang B."/>
            <person name="Ji P."/>
            <person name="Bell-Sakyi L."/>
            <person name="Cui X.M."/>
            <person name="Yuan T.T."/>
            <person name="Jiang B.G."/>
            <person name="Yang W.F."/>
            <person name="Lam T.T."/>
            <person name="Chang Q.C."/>
            <person name="Ding S.J."/>
            <person name="Wang X.J."/>
            <person name="Zhu J.G."/>
            <person name="Ruan X.D."/>
            <person name="Zhao L."/>
            <person name="Wei J.T."/>
            <person name="Ye R.Z."/>
            <person name="Que T.C."/>
            <person name="Du C.H."/>
            <person name="Zhou Y.H."/>
            <person name="Cheng J.X."/>
            <person name="Dai P.F."/>
            <person name="Guo W.B."/>
            <person name="Han X.H."/>
            <person name="Huang E.J."/>
            <person name="Li L.F."/>
            <person name="Wei W."/>
            <person name="Gao Y.C."/>
            <person name="Liu J.Z."/>
            <person name="Shao H.Z."/>
            <person name="Wang X."/>
            <person name="Wang C.C."/>
            <person name="Yang T.C."/>
            <person name="Huo Q.B."/>
            <person name="Li W."/>
            <person name="Chen H.Y."/>
            <person name="Chen S.E."/>
            <person name="Zhou L.G."/>
            <person name="Ni X.B."/>
            <person name="Tian J.H."/>
            <person name="Sheng Y."/>
            <person name="Liu T."/>
            <person name="Pan Y.S."/>
            <person name="Xia L.Y."/>
            <person name="Li J."/>
            <person name="Zhao F."/>
            <person name="Cao W.C."/>
        </authorList>
    </citation>
    <scope>NUCLEOTIDE SEQUENCE [LARGE SCALE GENOMIC DNA]</scope>
    <source>
        <strain evidence="10">HaeL-2018</strain>
    </source>
</reference>